<evidence type="ECO:0000313" key="3">
    <source>
        <dbReference type="Proteomes" id="UP001516023"/>
    </source>
</evidence>
<organism evidence="2 3">
    <name type="scientific">Cyclotella cryptica</name>
    <dbReference type="NCBI Taxonomy" id="29204"/>
    <lineage>
        <taxon>Eukaryota</taxon>
        <taxon>Sar</taxon>
        <taxon>Stramenopiles</taxon>
        <taxon>Ochrophyta</taxon>
        <taxon>Bacillariophyta</taxon>
        <taxon>Coscinodiscophyceae</taxon>
        <taxon>Thalassiosirophycidae</taxon>
        <taxon>Stephanodiscales</taxon>
        <taxon>Stephanodiscaceae</taxon>
        <taxon>Cyclotella</taxon>
    </lineage>
</organism>
<dbReference type="Proteomes" id="UP001516023">
    <property type="component" value="Unassembled WGS sequence"/>
</dbReference>
<name>A0ABD3QI26_9STRA</name>
<evidence type="ECO:0008006" key="4">
    <source>
        <dbReference type="Google" id="ProtNLM"/>
    </source>
</evidence>
<keyword evidence="3" id="KW-1185">Reference proteome</keyword>
<sequence>MISSNRICFLLIALILATASAFAPTNAARRFDKSRSQLNLLGVRNKAAKTKEEDLELTRAIIMKHVEKLDTKSIMDDDDDDDDEKGYIGNVISDAKVSDDVNGGADALETIKSIGKKIKMRFTKSQQ</sequence>
<accession>A0ABD3QI26</accession>
<reference evidence="2 3" key="1">
    <citation type="journal article" date="2020" name="G3 (Bethesda)">
        <title>Improved Reference Genome for Cyclotella cryptica CCMP332, a Model for Cell Wall Morphogenesis, Salinity Adaptation, and Lipid Production in Diatoms (Bacillariophyta).</title>
        <authorList>
            <person name="Roberts W.R."/>
            <person name="Downey K.M."/>
            <person name="Ruck E.C."/>
            <person name="Traller J.C."/>
            <person name="Alverson A.J."/>
        </authorList>
    </citation>
    <scope>NUCLEOTIDE SEQUENCE [LARGE SCALE GENOMIC DNA]</scope>
    <source>
        <strain evidence="2 3">CCMP332</strain>
    </source>
</reference>
<feature type="signal peptide" evidence="1">
    <location>
        <begin position="1"/>
        <end position="21"/>
    </location>
</feature>
<keyword evidence="1" id="KW-0732">Signal</keyword>
<evidence type="ECO:0000256" key="1">
    <source>
        <dbReference type="SAM" id="SignalP"/>
    </source>
</evidence>
<dbReference type="EMBL" id="JABMIG020000041">
    <property type="protein sequence ID" value="KAL3799161.1"/>
    <property type="molecule type" value="Genomic_DNA"/>
</dbReference>
<comment type="caution">
    <text evidence="2">The sequence shown here is derived from an EMBL/GenBank/DDBJ whole genome shotgun (WGS) entry which is preliminary data.</text>
</comment>
<protein>
    <recommendedName>
        <fullName evidence="4">RxLR effector protein</fullName>
    </recommendedName>
</protein>
<feature type="chain" id="PRO_5044844340" description="RxLR effector protein" evidence="1">
    <location>
        <begin position="22"/>
        <end position="127"/>
    </location>
</feature>
<proteinExistence type="predicted"/>
<gene>
    <name evidence="2" type="ORF">HJC23_002289</name>
</gene>
<evidence type="ECO:0000313" key="2">
    <source>
        <dbReference type="EMBL" id="KAL3799161.1"/>
    </source>
</evidence>
<dbReference type="AlphaFoldDB" id="A0ABD3QI26"/>